<dbReference type="Proteomes" id="UP000029998">
    <property type="component" value="Unassembled WGS sequence"/>
</dbReference>
<keyword evidence="1" id="KW-0732">Signal</keyword>
<keyword evidence="3" id="KW-1185">Reference proteome</keyword>
<feature type="chain" id="PRO_5001962675" description="Peptidase M61 catalytic domain-containing protein" evidence="1">
    <location>
        <begin position="25"/>
        <end position="454"/>
    </location>
</feature>
<protein>
    <recommendedName>
        <fullName evidence="4">Peptidase M61 catalytic domain-containing protein</fullName>
    </recommendedName>
</protein>
<accession>A0A0A0F324</accession>
<organism evidence="2 3">
    <name type="scientific">Lysobacter daejeonensis GH1-9</name>
    <dbReference type="NCBI Taxonomy" id="1385517"/>
    <lineage>
        <taxon>Bacteria</taxon>
        <taxon>Pseudomonadati</taxon>
        <taxon>Pseudomonadota</taxon>
        <taxon>Gammaproteobacteria</taxon>
        <taxon>Lysobacterales</taxon>
        <taxon>Lysobacteraceae</taxon>
        <taxon>Aerolutibacter</taxon>
    </lineage>
</organism>
<feature type="signal peptide" evidence="1">
    <location>
        <begin position="1"/>
        <end position="24"/>
    </location>
</feature>
<sequence length="454" mass="49011">MNLKSLFVGVILASACVCVPPLHAAKSRSPVAIELVPHDAQWEVRYTLPRPAHTLHFVRVDRRGNRVSSWTPVDPSLVIVLEGGEEVVRRADGAAFDHAAFRMAPRYVTLEKDYAPFAPFGDGGLLIHTGRLHACAEGCAGDETFQVSLQPPEGAHAIVHGQVVPSVRFEDDNDGTNLYVGRAFPVTTPDVVAVIDQAFPPDTRARLQSLLPRLMAFYGREFGALTRRPMLYASRDEAHPGDGYGFQGGTLPGQVFMHLYGRHEAFGTPAFAARLDWFFAHEAAHLYQRYPVMANTGDSWIHEGGADALAAVALQALNVVDRDAVQARLQSSLDACASGITTHPLTQAHVEGSFGTFYACGFVMQMAVDAAARRASDGTCGLACVWRDFQKRVAAGEPWSTETFIAAAAERTDQRTARFLAAVANDVPAQPAVLLRDGLAQAGWEGVPQAAGTK</sequence>
<evidence type="ECO:0000256" key="1">
    <source>
        <dbReference type="SAM" id="SignalP"/>
    </source>
</evidence>
<dbReference type="RefSeq" id="WP_036134434.1">
    <property type="nucleotide sequence ID" value="NZ_AVPU01000003.1"/>
</dbReference>
<gene>
    <name evidence="2" type="ORF">N800_11760</name>
</gene>
<dbReference type="eggNOG" id="COG0308">
    <property type="taxonomic scope" value="Bacteria"/>
</dbReference>
<reference evidence="2 3" key="1">
    <citation type="submission" date="2013-08" db="EMBL/GenBank/DDBJ databases">
        <title>Genome sequencing of Lysobacter.</title>
        <authorList>
            <person name="Zhang S."/>
            <person name="Wang G."/>
        </authorList>
    </citation>
    <scope>NUCLEOTIDE SEQUENCE [LARGE SCALE GENOMIC DNA]</scope>
    <source>
        <strain evidence="2 3">GH1-9</strain>
    </source>
</reference>
<evidence type="ECO:0008006" key="4">
    <source>
        <dbReference type="Google" id="ProtNLM"/>
    </source>
</evidence>
<dbReference type="OrthoDB" id="5935180at2"/>
<dbReference type="STRING" id="1385517.N800_11760"/>
<evidence type="ECO:0000313" key="3">
    <source>
        <dbReference type="Proteomes" id="UP000029998"/>
    </source>
</evidence>
<evidence type="ECO:0000313" key="2">
    <source>
        <dbReference type="EMBL" id="KGM55787.1"/>
    </source>
</evidence>
<comment type="caution">
    <text evidence="2">The sequence shown here is derived from an EMBL/GenBank/DDBJ whole genome shotgun (WGS) entry which is preliminary data.</text>
</comment>
<proteinExistence type="predicted"/>
<dbReference type="PROSITE" id="PS51257">
    <property type="entry name" value="PROKAR_LIPOPROTEIN"/>
    <property type="match status" value="1"/>
</dbReference>
<dbReference type="EMBL" id="AVPU01000003">
    <property type="protein sequence ID" value="KGM55787.1"/>
    <property type="molecule type" value="Genomic_DNA"/>
</dbReference>
<name>A0A0A0F324_9GAMM</name>
<dbReference type="AlphaFoldDB" id="A0A0A0F324"/>